<dbReference type="SUPFAM" id="SSF82199">
    <property type="entry name" value="SET domain"/>
    <property type="match status" value="1"/>
</dbReference>
<accession>A0ABV2ARJ4</accession>
<organism evidence="1 2">
    <name type="scientific">Bonamia ostreae</name>
    <dbReference type="NCBI Taxonomy" id="126728"/>
    <lineage>
        <taxon>Eukaryota</taxon>
        <taxon>Sar</taxon>
        <taxon>Rhizaria</taxon>
        <taxon>Endomyxa</taxon>
        <taxon>Ascetosporea</taxon>
        <taxon>Haplosporida</taxon>
        <taxon>Bonamia</taxon>
    </lineage>
</organism>
<proteinExistence type="predicted"/>
<keyword evidence="2" id="KW-1185">Reference proteome</keyword>
<evidence type="ECO:0000313" key="1">
    <source>
        <dbReference type="EMBL" id="MES1922164.1"/>
    </source>
</evidence>
<comment type="caution">
    <text evidence="1">The sequence shown here is derived from an EMBL/GenBank/DDBJ whole genome shotgun (WGS) entry which is preliminary data.</text>
</comment>
<reference evidence="1 2" key="1">
    <citation type="journal article" date="2024" name="BMC Biol.">
        <title>Comparative genomics of Ascetosporea gives new insight into the evolutionary basis for animal parasitism in Rhizaria.</title>
        <authorList>
            <person name="Hiltunen Thoren M."/>
            <person name="Onut-Brannstrom I."/>
            <person name="Alfjorden A."/>
            <person name="Peckova H."/>
            <person name="Swords F."/>
            <person name="Hooper C."/>
            <person name="Holzer A.S."/>
            <person name="Bass D."/>
            <person name="Burki F."/>
        </authorList>
    </citation>
    <scope>NUCLEOTIDE SEQUENCE [LARGE SCALE GENOMIC DNA]</scope>
    <source>
        <strain evidence="1">20-A016</strain>
    </source>
</reference>
<sequence>MENLISRLKNAGAFINNLKITNRTNNDRFVQSISPLKQNEILVKIPRKLIITIENAVENETVSKYIKIKKVDPLLSTHTIFAVFILSEMKNEKWRYYLKHLPFQASTPLLLETSEMPLLIGTGAENRHKILRKVILDEYENIVDVKLLAKINLNHFLQ</sequence>
<evidence type="ECO:0000313" key="2">
    <source>
        <dbReference type="Proteomes" id="UP001439008"/>
    </source>
</evidence>
<dbReference type="InterPro" id="IPR046341">
    <property type="entry name" value="SET_dom_sf"/>
</dbReference>
<dbReference type="CDD" id="cd10527">
    <property type="entry name" value="SET_LSMT"/>
    <property type="match status" value="1"/>
</dbReference>
<protein>
    <submittedName>
        <fullName evidence="1">Uncharacterized protein</fullName>
    </submittedName>
</protein>
<dbReference type="Gene3D" id="3.90.1410.10">
    <property type="entry name" value="set domain protein methyltransferase, domain 1"/>
    <property type="match status" value="1"/>
</dbReference>
<gene>
    <name evidence="1" type="ORF">MHBO_003681</name>
</gene>
<feature type="non-terminal residue" evidence="1">
    <location>
        <position position="158"/>
    </location>
</feature>
<dbReference type="Proteomes" id="UP001439008">
    <property type="component" value="Unassembled WGS sequence"/>
</dbReference>
<dbReference type="EMBL" id="JBDODL010002317">
    <property type="protein sequence ID" value="MES1922164.1"/>
    <property type="molecule type" value="Genomic_DNA"/>
</dbReference>
<name>A0ABV2ARJ4_9EUKA</name>